<protein>
    <submittedName>
        <fullName evidence="3">HDIG domain-containing protein</fullName>
    </submittedName>
</protein>
<dbReference type="EMBL" id="FMWK01000012">
    <property type="protein sequence ID" value="SCZ80146.1"/>
    <property type="molecule type" value="Genomic_DNA"/>
</dbReference>
<name>A0A1G5S1H6_PSEXY</name>
<accession>A0A1G5S1H6</accession>
<dbReference type="CDD" id="cd00077">
    <property type="entry name" value="HDc"/>
    <property type="match status" value="1"/>
</dbReference>
<dbReference type="InterPro" id="IPR003607">
    <property type="entry name" value="HD/PDEase_dom"/>
</dbReference>
<dbReference type="AlphaFoldDB" id="A0A1G5S1H6"/>
<dbReference type="InterPro" id="IPR006675">
    <property type="entry name" value="HDIG_dom"/>
</dbReference>
<feature type="domain" description="HD" evidence="1">
    <location>
        <begin position="149"/>
        <end position="272"/>
    </location>
</feature>
<gene>
    <name evidence="3" type="ORF">SAMN02910350_02143</name>
</gene>
<dbReference type="InterPro" id="IPR006674">
    <property type="entry name" value="HD_domain"/>
</dbReference>
<dbReference type="PANTHER" id="PTHR43155:SF2">
    <property type="entry name" value="CYCLIC DI-GMP PHOSPHODIESTERASE PA4108"/>
    <property type="match status" value="1"/>
</dbReference>
<evidence type="ECO:0000259" key="2">
    <source>
        <dbReference type="PROSITE" id="PS51832"/>
    </source>
</evidence>
<dbReference type="NCBIfam" id="TIGR00277">
    <property type="entry name" value="HDIG"/>
    <property type="match status" value="1"/>
</dbReference>
<feature type="domain" description="HD-GYP" evidence="2">
    <location>
        <begin position="127"/>
        <end position="323"/>
    </location>
</feature>
<dbReference type="PROSITE" id="PS51832">
    <property type="entry name" value="HD_GYP"/>
    <property type="match status" value="1"/>
</dbReference>
<dbReference type="PANTHER" id="PTHR43155">
    <property type="entry name" value="CYCLIC DI-GMP PHOSPHODIESTERASE PA4108-RELATED"/>
    <property type="match status" value="1"/>
</dbReference>
<dbReference type="PROSITE" id="PS51831">
    <property type="entry name" value="HD"/>
    <property type="match status" value="1"/>
</dbReference>
<evidence type="ECO:0000259" key="1">
    <source>
        <dbReference type="PROSITE" id="PS51831"/>
    </source>
</evidence>
<dbReference type="Gene3D" id="1.10.3210.10">
    <property type="entry name" value="Hypothetical protein af1432"/>
    <property type="match status" value="1"/>
</dbReference>
<dbReference type="InterPro" id="IPR037522">
    <property type="entry name" value="HD_GYP_dom"/>
</dbReference>
<evidence type="ECO:0000313" key="4">
    <source>
        <dbReference type="Proteomes" id="UP000199428"/>
    </source>
</evidence>
<reference evidence="3 4" key="1">
    <citation type="submission" date="2016-10" db="EMBL/GenBank/DDBJ databases">
        <authorList>
            <person name="de Groot N.N."/>
        </authorList>
    </citation>
    <scope>NUCLEOTIDE SEQUENCE [LARGE SCALE GENOMIC DNA]</scope>
    <source>
        <strain evidence="3 4">DSM 10317</strain>
    </source>
</reference>
<dbReference type="SUPFAM" id="SSF109604">
    <property type="entry name" value="HD-domain/PDEase-like"/>
    <property type="match status" value="1"/>
</dbReference>
<dbReference type="Pfam" id="PF13487">
    <property type="entry name" value="HD_5"/>
    <property type="match status" value="1"/>
</dbReference>
<dbReference type="SMART" id="SM00471">
    <property type="entry name" value="HDc"/>
    <property type="match status" value="1"/>
</dbReference>
<dbReference type="Proteomes" id="UP000199428">
    <property type="component" value="Unassembled WGS sequence"/>
</dbReference>
<organism evidence="3 4">
    <name type="scientific">Pseudobutyrivibrio xylanivorans</name>
    <dbReference type="NCBI Taxonomy" id="185007"/>
    <lineage>
        <taxon>Bacteria</taxon>
        <taxon>Bacillati</taxon>
        <taxon>Bacillota</taxon>
        <taxon>Clostridia</taxon>
        <taxon>Lachnospirales</taxon>
        <taxon>Lachnospiraceae</taxon>
        <taxon>Pseudobutyrivibrio</taxon>
    </lineage>
</organism>
<evidence type="ECO:0000313" key="3">
    <source>
        <dbReference type="EMBL" id="SCZ80146.1"/>
    </source>
</evidence>
<dbReference type="RefSeq" id="WP_090163362.1">
    <property type="nucleotide sequence ID" value="NZ_FMWK01000012.1"/>
</dbReference>
<proteinExistence type="predicted"/>
<sequence>MRVINVSEIKPGMILAEELVSPRGQVLAEIGTSITAQQLLHASYYGIQQVAIQDEEEAIDKYDNEAPDEFIGETQSWRILNSKEFKEFKQAYNRCTDKLEAIITDFVERKVPINNDEIIQEIHTVFEKHSTGLGIMAMMLNIQEIDASTFQHCVNVAIISRVCGGWIGIKDEKELDVLTMCGLYHDIGKSLVPHSILTKTDKLTDEEFARMAEHPLLGYNLLMDAELDRRIKLAALQHHERNNGTGYPYGLTKEFISPFSKIVAITDVYDAMTADRCYRAGICPFEVIAQFQREDKTKYDQQILQIFLENIAESYISTGVLLSDGSRGIISMINTKALSSPLVKLDDGSFVDLRERTDLFIRACI</sequence>